<feature type="domain" description="Aspartate/ornithine carbamoyltransferase Asp/Orn-binding" evidence="7">
    <location>
        <begin position="289"/>
        <end position="437"/>
    </location>
</feature>
<keyword evidence="10" id="KW-1185">Reference proteome</keyword>
<dbReference type="FunFam" id="3.40.50.1370:FF:000008">
    <property type="entry name" value="Ornithine carbamoyltransferase"/>
    <property type="match status" value="1"/>
</dbReference>
<comment type="similarity">
    <text evidence="1">Belongs to the aspartate/ornithine carbamoyltransferase superfamily. OTCase family.</text>
</comment>
<evidence type="ECO:0000259" key="8">
    <source>
        <dbReference type="Pfam" id="PF02729"/>
    </source>
</evidence>
<evidence type="ECO:0000256" key="5">
    <source>
        <dbReference type="RuleBase" id="RU003634"/>
    </source>
</evidence>
<dbReference type="AlphaFoldDB" id="K8E9W3"/>
<dbReference type="Proteomes" id="UP000198341">
    <property type="component" value="Chromosome 1"/>
</dbReference>
<dbReference type="NCBIfam" id="TIGR00658">
    <property type="entry name" value="orni_carb_tr"/>
    <property type="match status" value="1"/>
</dbReference>
<dbReference type="GO" id="GO:0016597">
    <property type="term" value="F:amino acid binding"/>
    <property type="evidence" value="ECO:0007669"/>
    <property type="project" value="InterPro"/>
</dbReference>
<accession>K8E9W3</accession>
<evidence type="ECO:0000259" key="7">
    <source>
        <dbReference type="Pfam" id="PF00185"/>
    </source>
</evidence>
<feature type="domain" description="Aspartate/ornithine carbamoyltransferase carbamoyl-P binding" evidence="8">
    <location>
        <begin position="142"/>
        <end position="283"/>
    </location>
</feature>
<gene>
    <name evidence="9" type="ORF">Bathy01g01340</name>
</gene>
<comment type="catalytic activity">
    <reaction evidence="4">
        <text>carbamoyl phosphate + L-ornithine = L-citrulline + phosphate + H(+)</text>
        <dbReference type="Rhea" id="RHEA:19513"/>
        <dbReference type="ChEBI" id="CHEBI:15378"/>
        <dbReference type="ChEBI" id="CHEBI:43474"/>
        <dbReference type="ChEBI" id="CHEBI:46911"/>
        <dbReference type="ChEBI" id="CHEBI:57743"/>
        <dbReference type="ChEBI" id="CHEBI:58228"/>
        <dbReference type="EC" id="2.1.3.3"/>
    </reaction>
</comment>
<dbReference type="GO" id="GO:0004585">
    <property type="term" value="F:ornithine carbamoyltransferase activity"/>
    <property type="evidence" value="ECO:0007669"/>
    <property type="project" value="UniProtKB-EC"/>
</dbReference>
<dbReference type="EC" id="2.1.3.3" evidence="2"/>
<dbReference type="InterPro" id="IPR006130">
    <property type="entry name" value="Asp/Orn_carbamoylTrfase"/>
</dbReference>
<reference evidence="9 10" key="1">
    <citation type="submission" date="2011-10" db="EMBL/GenBank/DDBJ databases">
        <authorList>
            <person name="Genoscope - CEA"/>
        </authorList>
    </citation>
    <scope>NUCLEOTIDE SEQUENCE [LARGE SCALE GENOMIC DNA]</scope>
    <source>
        <strain evidence="9 10">RCC 1105</strain>
    </source>
</reference>
<dbReference type="PANTHER" id="PTHR45753:SF3">
    <property type="entry name" value="ORNITHINE TRANSCARBAMYLASE, MITOCHONDRIAL"/>
    <property type="match status" value="1"/>
</dbReference>
<dbReference type="HAMAP" id="MF_01109">
    <property type="entry name" value="OTCase"/>
    <property type="match status" value="1"/>
</dbReference>
<evidence type="ECO:0000256" key="2">
    <source>
        <dbReference type="ARBA" id="ARBA00013007"/>
    </source>
</evidence>
<dbReference type="NCBIfam" id="NF001986">
    <property type="entry name" value="PRK00779.1"/>
    <property type="match status" value="1"/>
</dbReference>
<proteinExistence type="inferred from homology"/>
<dbReference type="InterPro" id="IPR036901">
    <property type="entry name" value="Asp/Orn_carbamoylTrfase_sf"/>
</dbReference>
<evidence type="ECO:0000313" key="10">
    <source>
        <dbReference type="Proteomes" id="UP000198341"/>
    </source>
</evidence>
<dbReference type="SUPFAM" id="SSF53671">
    <property type="entry name" value="Aspartate/ornithine carbamoyltransferase"/>
    <property type="match status" value="1"/>
</dbReference>
<evidence type="ECO:0000313" key="9">
    <source>
        <dbReference type="EMBL" id="CCO14434.1"/>
    </source>
</evidence>
<feature type="region of interest" description="Disordered" evidence="6">
    <location>
        <begin position="67"/>
        <end position="119"/>
    </location>
</feature>
<dbReference type="InterPro" id="IPR024904">
    <property type="entry name" value="OTCase_ArgI"/>
</dbReference>
<dbReference type="InterPro" id="IPR002292">
    <property type="entry name" value="Orn/put_carbamltrans"/>
</dbReference>
<protein>
    <recommendedName>
        <fullName evidence="2">ornithine carbamoyltransferase</fullName>
        <ecNumber evidence="2">2.1.3.3</ecNumber>
    </recommendedName>
</protein>
<dbReference type="InterPro" id="IPR006131">
    <property type="entry name" value="Asp_carbamoyltransf_Asp/Orn-bd"/>
</dbReference>
<dbReference type="PRINTS" id="PR00102">
    <property type="entry name" value="OTCASE"/>
</dbReference>
<name>K8E9W3_9CHLO</name>
<sequence>MLRRAKCKRVVNNLGEKKWIRTLHLFDAFLTFPKTFAIHAGNTEIERKRKTTTMIQTTTTIQTTTIQTKAALRRRRQPNPVFVGYKKGTSSNVKQQTSRQRIRSSSSSSSSSSSVTVARRRRAEMIKTSAFPTEANPPAAKKHFIHLDDFSKEEINELLDIAISEKKRLQSGDRSYKPFEGKTLAMIFAKQSLRTRVSFETGFHLLGGHAVYLGPDDISLGKREETRDITRVLSRYNDIIMARVFAHKDVEELAKFGSVPVVNGLSDYNHPCQILADAMTITERLGSIEGKKVVYVGDGNNIVHSWIRLATVLPFEFVCLCPEDYTPDQATIDRCNNSGVGKCVISHDLNDIAGADAVYTDVWASMGQKDEAAQRKKDFAGFCVTGDVMRKTPNAIFMHCLPAERGTECTDEVMEADYSVVWQQAENRMHAQNAVMLKLLGAK</sequence>
<dbReference type="STRING" id="41875.K8E9W3"/>
<dbReference type="KEGG" id="bpg:Bathy01g01340"/>
<evidence type="ECO:0000256" key="6">
    <source>
        <dbReference type="SAM" id="MobiDB-lite"/>
    </source>
</evidence>
<dbReference type="RefSeq" id="XP_007515555.1">
    <property type="nucleotide sequence ID" value="XM_007515493.1"/>
</dbReference>
<dbReference type="GO" id="GO:0042450">
    <property type="term" value="P:L-arginine biosynthetic process via ornithine"/>
    <property type="evidence" value="ECO:0007669"/>
    <property type="project" value="TreeGrafter"/>
</dbReference>
<feature type="compositionally biased region" description="Low complexity" evidence="6">
    <location>
        <begin position="96"/>
        <end position="117"/>
    </location>
</feature>
<dbReference type="Pfam" id="PF00185">
    <property type="entry name" value="OTCace"/>
    <property type="match status" value="1"/>
</dbReference>
<dbReference type="PANTHER" id="PTHR45753">
    <property type="entry name" value="ORNITHINE CARBAMOYLTRANSFERASE, MITOCHONDRIAL"/>
    <property type="match status" value="1"/>
</dbReference>
<dbReference type="EMBL" id="FO082278">
    <property type="protein sequence ID" value="CCO14434.1"/>
    <property type="molecule type" value="Genomic_DNA"/>
</dbReference>
<keyword evidence="3 5" id="KW-0808">Transferase</keyword>
<dbReference type="Gene3D" id="3.40.50.1370">
    <property type="entry name" value="Aspartate/ornithine carbamoyltransferase"/>
    <property type="match status" value="2"/>
</dbReference>
<evidence type="ECO:0000256" key="1">
    <source>
        <dbReference type="ARBA" id="ARBA00007805"/>
    </source>
</evidence>
<dbReference type="GeneID" id="19017870"/>
<dbReference type="GO" id="GO:0019240">
    <property type="term" value="P:citrulline biosynthetic process"/>
    <property type="evidence" value="ECO:0007669"/>
    <property type="project" value="TreeGrafter"/>
</dbReference>
<evidence type="ECO:0000256" key="4">
    <source>
        <dbReference type="ARBA" id="ARBA00048772"/>
    </source>
</evidence>
<dbReference type="InterPro" id="IPR006132">
    <property type="entry name" value="Asp/Orn_carbamoyltranf_P-bd"/>
</dbReference>
<evidence type="ECO:0000256" key="3">
    <source>
        <dbReference type="ARBA" id="ARBA00022679"/>
    </source>
</evidence>
<dbReference type="Pfam" id="PF02729">
    <property type="entry name" value="OTCace_N"/>
    <property type="match status" value="1"/>
</dbReference>
<dbReference type="eggNOG" id="KOG1504">
    <property type="taxonomic scope" value="Eukaryota"/>
</dbReference>
<dbReference type="OrthoDB" id="10252326at2759"/>
<dbReference type="PRINTS" id="PR00100">
    <property type="entry name" value="AOTCASE"/>
</dbReference>
<organism evidence="9 10">
    <name type="scientific">Bathycoccus prasinos</name>
    <dbReference type="NCBI Taxonomy" id="41875"/>
    <lineage>
        <taxon>Eukaryota</taxon>
        <taxon>Viridiplantae</taxon>
        <taxon>Chlorophyta</taxon>
        <taxon>Mamiellophyceae</taxon>
        <taxon>Mamiellales</taxon>
        <taxon>Bathycoccaceae</taxon>
        <taxon>Bathycoccus</taxon>
    </lineage>
</organism>